<dbReference type="GO" id="GO:0005975">
    <property type="term" value="P:carbohydrate metabolic process"/>
    <property type="evidence" value="ECO:0007669"/>
    <property type="project" value="UniProtKB-ARBA"/>
</dbReference>
<feature type="region of interest" description="Disordered" evidence="1">
    <location>
        <begin position="326"/>
        <end position="347"/>
    </location>
</feature>
<dbReference type="Pfam" id="PF04122">
    <property type="entry name" value="CW_binding_2"/>
    <property type="match status" value="3"/>
</dbReference>
<dbReference type="Proteomes" id="UP000000851">
    <property type="component" value="Chromosome"/>
</dbReference>
<evidence type="ECO:0000313" key="3">
    <source>
        <dbReference type="EMBL" id="ACU72020.1"/>
    </source>
</evidence>
<protein>
    <submittedName>
        <fullName evidence="3">Putative cell wall binding repeat 2-containing protein</fullName>
    </submittedName>
</protein>
<dbReference type="eggNOG" id="COG2247">
    <property type="taxonomic scope" value="Bacteria"/>
</dbReference>
<dbReference type="HOGENOM" id="CLU_320490_0_0_11"/>
<dbReference type="EMBL" id="CP001700">
    <property type="protein sequence ID" value="ACU72020.1"/>
    <property type="molecule type" value="Genomic_DNA"/>
</dbReference>
<dbReference type="Pfam" id="PF13229">
    <property type="entry name" value="Beta_helix"/>
    <property type="match status" value="1"/>
</dbReference>
<dbReference type="Gene3D" id="3.40.50.12090">
    <property type="match status" value="2"/>
</dbReference>
<organism evidence="3 4">
    <name type="scientific">Catenulispora acidiphila (strain DSM 44928 / JCM 14897 / NBRC 102108 / NRRL B-24433 / ID139908)</name>
    <dbReference type="NCBI Taxonomy" id="479433"/>
    <lineage>
        <taxon>Bacteria</taxon>
        <taxon>Bacillati</taxon>
        <taxon>Actinomycetota</taxon>
        <taxon>Actinomycetes</taxon>
        <taxon>Catenulisporales</taxon>
        <taxon>Catenulisporaceae</taxon>
        <taxon>Catenulispora</taxon>
    </lineage>
</organism>
<dbReference type="Gene3D" id="2.160.20.10">
    <property type="entry name" value="Single-stranded right-handed beta-helix, Pectin lyase-like"/>
    <property type="match status" value="1"/>
</dbReference>
<dbReference type="SUPFAM" id="SSF51126">
    <property type="entry name" value="Pectin lyase-like"/>
    <property type="match status" value="1"/>
</dbReference>
<dbReference type="PANTHER" id="PTHR30032">
    <property type="entry name" value="N-ACETYLMURAMOYL-L-ALANINE AMIDASE-RELATED"/>
    <property type="match status" value="1"/>
</dbReference>
<feature type="compositionally biased region" description="Basic and acidic residues" evidence="1">
    <location>
        <begin position="338"/>
        <end position="347"/>
    </location>
</feature>
<feature type="domain" description="PKD" evidence="2">
    <location>
        <begin position="407"/>
        <end position="465"/>
    </location>
</feature>
<dbReference type="AlphaFoldDB" id="C7Q4Q1"/>
<dbReference type="eggNOG" id="COG3291">
    <property type="taxonomic scope" value="Bacteria"/>
</dbReference>
<accession>C7Q4Q1</accession>
<dbReference type="PROSITE" id="PS50093">
    <property type="entry name" value="PKD"/>
    <property type="match status" value="2"/>
</dbReference>
<dbReference type="STRING" id="479433.Caci_3111"/>
<dbReference type="InterPro" id="IPR000601">
    <property type="entry name" value="PKD_dom"/>
</dbReference>
<keyword evidence="4" id="KW-1185">Reference proteome</keyword>
<dbReference type="InterPro" id="IPR013783">
    <property type="entry name" value="Ig-like_fold"/>
</dbReference>
<sequence length="885" mass="89610">MSTLTATAVTDLPARAAVANAVYVFDNNFECSDTAPDAGSEATPYCTLPAALASSSVVSGTTIMITGNVSGAIDITKSDITIEGRGTRVVGGAYGISLVGRHHVTLNGVGYQYQTGEALRIDSSTDITVNSFGAARSQDGSTTPDPAMPAISVTGSTRVTLSDGVLQANPGPGVLVQQSSQVVVSDTIVNGSTGGIALADSTGVDVVSDTIDENCGAGISVLGASTDVDIADNIVSNALACGATLGTALTVDTTAAPPTVDANILTTAAGTDAVSWQGRTFADGPALDAAGDGAHDLTVDPGFAIQVPAGSAHRSGWDLAPGSPAIDSADSGAPNMPARDRDGAVRTDDLAVADTGTGPIAYADRGAVELARQATPTLTVTATAGRTPSDYRTVSVAVQGDGGSWWPIVSYNVDFGDGTKSGTRPYPEAGTAPSHTYGADKTYNGTVTVTDAHGRVFTTPFTVTLAKRVFSPSLEVDQSGPSLGDVTALIQTTNEDDPYLGSYAIDFGDHTPTVTWTSGGVLVPTDTLRHTYAASGTYTVTLSATDNLGWPTAQPVVQKFTVTLPVPYQPPTPIPTTVHRIGGTDRYATARLVSQAQWKAGTASAVVLARGDQAPDALSGVPLAAHVHGPLLLTSPGSLDAATRAEIDRVTGGPSTSKTVYILGGASAIAPGIEDSLRKAGYQVVRYEGTDRYRTSLAVAGAFGSTAHVIVATGLDFPDALAAGPLGAVENAPIILSKGDALDPAVTPFVRSHQDIDPVGGAAQRAVAKISTTGRTVSHSLAGATRYDTAAAVANAVMRIAGHTTFAIGVASGKAFPDALTGGAYAANAGMPLLITDPAVLSSAVRGVLIEEYSTLRSVTLFGGNQAVSDGVEATIANEISAKIQ</sequence>
<dbReference type="InterPro" id="IPR011050">
    <property type="entry name" value="Pectin_lyase_fold/virulence"/>
</dbReference>
<dbReference type="InterPro" id="IPR035986">
    <property type="entry name" value="PKD_dom_sf"/>
</dbReference>
<name>C7Q4Q1_CATAD</name>
<evidence type="ECO:0000313" key="4">
    <source>
        <dbReference type="Proteomes" id="UP000000851"/>
    </source>
</evidence>
<dbReference type="InParanoid" id="C7Q4Q1"/>
<dbReference type="InterPro" id="IPR007253">
    <property type="entry name" value="Cell_wall-bd_2"/>
</dbReference>
<dbReference type="InterPro" id="IPR012334">
    <property type="entry name" value="Pectin_lyas_fold"/>
</dbReference>
<dbReference type="SUPFAM" id="SSF49299">
    <property type="entry name" value="PKD domain"/>
    <property type="match status" value="2"/>
</dbReference>
<dbReference type="KEGG" id="cai:Caci_3111"/>
<dbReference type="CDD" id="cd00146">
    <property type="entry name" value="PKD"/>
    <property type="match status" value="2"/>
</dbReference>
<dbReference type="Pfam" id="PF00801">
    <property type="entry name" value="PKD"/>
    <property type="match status" value="1"/>
</dbReference>
<gene>
    <name evidence="3" type="ordered locus">Caci_3111</name>
</gene>
<evidence type="ECO:0000256" key="1">
    <source>
        <dbReference type="SAM" id="MobiDB-lite"/>
    </source>
</evidence>
<dbReference type="Gene3D" id="2.60.40.10">
    <property type="entry name" value="Immunoglobulins"/>
    <property type="match status" value="2"/>
</dbReference>
<feature type="domain" description="PKD" evidence="2">
    <location>
        <begin position="497"/>
        <end position="549"/>
    </location>
</feature>
<dbReference type="InterPro" id="IPR051922">
    <property type="entry name" value="Bact_Sporulation_Assoc"/>
</dbReference>
<proteinExistence type="predicted"/>
<reference evidence="3 4" key="1">
    <citation type="journal article" date="2009" name="Stand. Genomic Sci.">
        <title>Complete genome sequence of Catenulispora acidiphila type strain (ID 139908).</title>
        <authorList>
            <person name="Copeland A."/>
            <person name="Lapidus A."/>
            <person name="Glavina Del Rio T."/>
            <person name="Nolan M."/>
            <person name="Lucas S."/>
            <person name="Chen F."/>
            <person name="Tice H."/>
            <person name="Cheng J.F."/>
            <person name="Bruce D."/>
            <person name="Goodwin L."/>
            <person name="Pitluck S."/>
            <person name="Mikhailova N."/>
            <person name="Pati A."/>
            <person name="Ivanova N."/>
            <person name="Mavromatis K."/>
            <person name="Chen A."/>
            <person name="Palaniappan K."/>
            <person name="Chain P."/>
            <person name="Land M."/>
            <person name="Hauser L."/>
            <person name="Chang Y.J."/>
            <person name="Jeffries C.D."/>
            <person name="Chertkov O."/>
            <person name="Brettin T."/>
            <person name="Detter J.C."/>
            <person name="Han C."/>
            <person name="Ali Z."/>
            <person name="Tindall B.J."/>
            <person name="Goker M."/>
            <person name="Bristow J."/>
            <person name="Eisen J.A."/>
            <person name="Markowitz V."/>
            <person name="Hugenholtz P."/>
            <person name="Kyrpides N.C."/>
            <person name="Klenk H.P."/>
        </authorList>
    </citation>
    <scope>NUCLEOTIDE SEQUENCE [LARGE SCALE GENOMIC DNA]</scope>
    <source>
        <strain evidence="4">DSM 44928 / JCM 14897 / NBRC 102108 / NRRL B-24433 / ID139908</strain>
    </source>
</reference>
<dbReference type="PANTHER" id="PTHR30032:SF8">
    <property type="entry name" value="GERMINATION-SPECIFIC N-ACETYLMURAMOYL-L-ALANINE AMIDASE"/>
    <property type="match status" value="1"/>
</dbReference>
<dbReference type="InterPro" id="IPR039448">
    <property type="entry name" value="Beta_helix"/>
</dbReference>
<evidence type="ECO:0000259" key="2">
    <source>
        <dbReference type="PROSITE" id="PS50093"/>
    </source>
</evidence>